<accession>A0A0M6WP44</accession>
<dbReference type="NCBIfam" id="TIGR02530">
    <property type="entry name" value="flg_new"/>
    <property type="match status" value="1"/>
</dbReference>
<dbReference type="AlphaFoldDB" id="A0A0M6WP44"/>
<proteinExistence type="predicted"/>
<dbReference type="EMBL" id="CVRR01000019">
    <property type="protein sequence ID" value="CRL38662.1"/>
    <property type="molecule type" value="Genomic_DNA"/>
</dbReference>
<dbReference type="Proteomes" id="UP000049979">
    <property type="component" value="Unassembled WGS sequence"/>
</dbReference>
<dbReference type="Pfam" id="PF12611">
    <property type="entry name" value="Flagellar_put"/>
    <property type="match status" value="1"/>
</dbReference>
<sequence>MNPISKQFSSIEQVTGQYLKQKNVTSPSKTSDVSFEDVLRQQQQLKFSKHASQRLESRNISLSEEQNARLEDGVEQAHAKGIKDSLVLVDSLAFIVNVPSKTVVTAMDQTETQSNTFTNIDGAVIM</sequence>
<reference evidence="2" key="1">
    <citation type="submission" date="2015-05" db="EMBL/GenBank/DDBJ databases">
        <authorList>
            <consortium name="Pathogen Informatics"/>
        </authorList>
    </citation>
    <scope>NUCLEOTIDE SEQUENCE [LARGE SCALE GENOMIC DNA]</scope>
    <source>
        <strain evidence="2">M72</strain>
    </source>
</reference>
<organism evidence="1 2">
    <name type="scientific">Roseburia faecis</name>
    <dbReference type="NCBI Taxonomy" id="301302"/>
    <lineage>
        <taxon>Bacteria</taxon>
        <taxon>Bacillati</taxon>
        <taxon>Bacillota</taxon>
        <taxon>Clostridia</taxon>
        <taxon>Lachnospirales</taxon>
        <taxon>Lachnospiraceae</taxon>
        <taxon>Roseburia</taxon>
    </lineage>
</organism>
<dbReference type="InterPro" id="IPR013367">
    <property type="entry name" value="Flagellar_put"/>
</dbReference>
<dbReference type="STRING" id="301302.ERS852420_02843"/>
<gene>
    <name evidence="1" type="ORF">M72_07391</name>
</gene>
<name>A0A0M6WP44_9FIRM</name>
<dbReference type="OrthoDB" id="165650at2"/>
<protein>
    <recommendedName>
        <fullName evidence="3">Flagellar operon protein</fullName>
    </recommendedName>
</protein>
<dbReference type="RefSeq" id="WP_055067912.1">
    <property type="nucleotide sequence ID" value="NZ_CP173697.1"/>
</dbReference>
<evidence type="ECO:0000313" key="2">
    <source>
        <dbReference type="Proteomes" id="UP000049979"/>
    </source>
</evidence>
<keyword evidence="2" id="KW-1185">Reference proteome</keyword>
<evidence type="ECO:0008006" key="3">
    <source>
        <dbReference type="Google" id="ProtNLM"/>
    </source>
</evidence>
<evidence type="ECO:0000313" key="1">
    <source>
        <dbReference type="EMBL" id="CRL38662.1"/>
    </source>
</evidence>